<evidence type="ECO:0000256" key="1">
    <source>
        <dbReference type="SAM" id="MobiDB-lite"/>
    </source>
</evidence>
<evidence type="ECO:0000313" key="2">
    <source>
        <dbReference type="EMBL" id="KZT31810.1"/>
    </source>
</evidence>
<sequence length="119" mass="12570">MDAPSSSPSSPSSCPSSPDSYYSASYAYAPSPSSYVSFPDRPTKMTKVLMISILTSSDAFDEDSETCPSPSSPSPFPSHSNVFSANATSLHAFSPLSPPHAPLHIVPSFVVDEPDSYFA</sequence>
<dbReference type="Proteomes" id="UP000076798">
    <property type="component" value="Unassembled WGS sequence"/>
</dbReference>
<protein>
    <submittedName>
        <fullName evidence="2">Uncharacterized protein</fullName>
    </submittedName>
</protein>
<organism evidence="2 3">
    <name type="scientific">Sistotremastrum suecicum HHB10207 ss-3</name>
    <dbReference type="NCBI Taxonomy" id="1314776"/>
    <lineage>
        <taxon>Eukaryota</taxon>
        <taxon>Fungi</taxon>
        <taxon>Dikarya</taxon>
        <taxon>Basidiomycota</taxon>
        <taxon>Agaricomycotina</taxon>
        <taxon>Agaricomycetes</taxon>
        <taxon>Sistotremastrales</taxon>
        <taxon>Sistotremastraceae</taxon>
        <taxon>Sistotremastrum</taxon>
    </lineage>
</organism>
<feature type="region of interest" description="Disordered" evidence="1">
    <location>
        <begin position="1"/>
        <end position="20"/>
    </location>
</feature>
<evidence type="ECO:0000313" key="3">
    <source>
        <dbReference type="Proteomes" id="UP000076798"/>
    </source>
</evidence>
<proteinExistence type="predicted"/>
<dbReference type="EMBL" id="KV428454">
    <property type="protein sequence ID" value="KZT31810.1"/>
    <property type="molecule type" value="Genomic_DNA"/>
</dbReference>
<accession>A0A165X482</accession>
<reference evidence="2 3" key="1">
    <citation type="journal article" date="2016" name="Mol. Biol. Evol.">
        <title>Comparative Genomics of Early-Diverging Mushroom-Forming Fungi Provides Insights into the Origins of Lignocellulose Decay Capabilities.</title>
        <authorList>
            <person name="Nagy L.G."/>
            <person name="Riley R."/>
            <person name="Tritt A."/>
            <person name="Adam C."/>
            <person name="Daum C."/>
            <person name="Floudas D."/>
            <person name="Sun H."/>
            <person name="Yadav J.S."/>
            <person name="Pangilinan J."/>
            <person name="Larsson K.H."/>
            <person name="Matsuura K."/>
            <person name="Barry K."/>
            <person name="Labutti K."/>
            <person name="Kuo R."/>
            <person name="Ohm R.A."/>
            <person name="Bhattacharya S.S."/>
            <person name="Shirouzu T."/>
            <person name="Yoshinaga Y."/>
            <person name="Martin F.M."/>
            <person name="Grigoriev I.V."/>
            <person name="Hibbett D.S."/>
        </authorList>
    </citation>
    <scope>NUCLEOTIDE SEQUENCE [LARGE SCALE GENOMIC DNA]</scope>
    <source>
        <strain evidence="2 3">HHB10207 ss-3</strain>
    </source>
</reference>
<name>A0A165X482_9AGAM</name>
<gene>
    <name evidence="2" type="ORF">SISSUDRAFT_1056225</name>
</gene>
<dbReference type="AlphaFoldDB" id="A0A165X482"/>
<keyword evidence="3" id="KW-1185">Reference proteome</keyword>
<feature type="region of interest" description="Disordered" evidence="1">
    <location>
        <begin position="60"/>
        <end position="80"/>
    </location>
</feature>